<gene>
    <name evidence="6" type="ORF">JN12_00678</name>
</gene>
<evidence type="ECO:0000256" key="1">
    <source>
        <dbReference type="ARBA" id="ARBA00007365"/>
    </source>
</evidence>
<name>A0A562WQS7_9BACT</name>
<dbReference type="GO" id="GO:0006457">
    <property type="term" value="P:protein folding"/>
    <property type="evidence" value="ECO:0007669"/>
    <property type="project" value="InterPro"/>
</dbReference>
<feature type="domain" description="PPIase cyclophilin-type" evidence="5">
    <location>
        <begin position="35"/>
        <end position="196"/>
    </location>
</feature>
<dbReference type="AlphaFoldDB" id="A0A562WQS7"/>
<dbReference type="InterPro" id="IPR002130">
    <property type="entry name" value="Cyclophilin-type_PPIase_dom"/>
</dbReference>
<dbReference type="PANTHER" id="PTHR43246">
    <property type="entry name" value="PEPTIDYL-PROLYL CIS-TRANS ISOMERASE CYP38, CHLOROPLASTIC"/>
    <property type="match status" value="1"/>
</dbReference>
<dbReference type="OrthoDB" id="9807797at2"/>
<evidence type="ECO:0000256" key="2">
    <source>
        <dbReference type="ARBA" id="ARBA00023110"/>
    </source>
</evidence>
<dbReference type="InterPro" id="IPR044665">
    <property type="entry name" value="E_coli_cyclophilin_A-like"/>
</dbReference>
<dbReference type="EMBL" id="VLLN01000003">
    <property type="protein sequence ID" value="TWJ32703.1"/>
    <property type="molecule type" value="Genomic_DNA"/>
</dbReference>
<dbReference type="InterPro" id="IPR020892">
    <property type="entry name" value="Cyclophilin-type_PPIase_CS"/>
</dbReference>
<evidence type="ECO:0000259" key="5">
    <source>
        <dbReference type="PROSITE" id="PS50072"/>
    </source>
</evidence>
<proteinExistence type="inferred from homology"/>
<keyword evidence="3 4" id="KW-0413">Isomerase</keyword>
<keyword evidence="7" id="KW-1185">Reference proteome</keyword>
<comment type="catalytic activity">
    <reaction evidence="4">
        <text>[protein]-peptidylproline (omega=180) = [protein]-peptidylproline (omega=0)</text>
        <dbReference type="Rhea" id="RHEA:16237"/>
        <dbReference type="Rhea" id="RHEA-COMP:10747"/>
        <dbReference type="Rhea" id="RHEA-COMP:10748"/>
        <dbReference type="ChEBI" id="CHEBI:83833"/>
        <dbReference type="ChEBI" id="CHEBI:83834"/>
        <dbReference type="EC" id="5.2.1.8"/>
    </reaction>
</comment>
<protein>
    <recommendedName>
        <fullName evidence="4">Peptidyl-prolyl cis-trans isomerase</fullName>
        <shortName evidence="4">PPIase</shortName>
        <ecNumber evidence="4">5.2.1.8</ecNumber>
    </recommendedName>
</protein>
<comment type="function">
    <text evidence="4">PPIases accelerate the folding of proteins. It catalyzes the cis-trans isomerization of proline imidic peptide bonds in oligopeptides.</text>
</comment>
<keyword evidence="2 4" id="KW-0697">Rotamase</keyword>
<evidence type="ECO:0000256" key="4">
    <source>
        <dbReference type="RuleBase" id="RU363019"/>
    </source>
</evidence>
<dbReference type="Gene3D" id="2.40.100.10">
    <property type="entry name" value="Cyclophilin-like"/>
    <property type="match status" value="1"/>
</dbReference>
<dbReference type="CDD" id="cd01920">
    <property type="entry name" value="cyclophilin_EcCYP_like"/>
    <property type="match status" value="1"/>
</dbReference>
<comment type="similarity">
    <text evidence="1 4">Belongs to the cyclophilin-type PPIase family.</text>
</comment>
<dbReference type="EC" id="5.2.1.8" evidence="4"/>
<organism evidence="6 7">
    <name type="scientific">Geobacter argillaceus</name>
    <dbReference type="NCBI Taxonomy" id="345631"/>
    <lineage>
        <taxon>Bacteria</taxon>
        <taxon>Pseudomonadati</taxon>
        <taxon>Thermodesulfobacteriota</taxon>
        <taxon>Desulfuromonadia</taxon>
        <taxon>Geobacterales</taxon>
        <taxon>Geobacteraceae</taxon>
        <taxon>Geobacter</taxon>
    </lineage>
</organism>
<evidence type="ECO:0000313" key="7">
    <source>
        <dbReference type="Proteomes" id="UP000319449"/>
    </source>
</evidence>
<dbReference type="PROSITE" id="PS00170">
    <property type="entry name" value="CSA_PPIASE_1"/>
    <property type="match status" value="1"/>
</dbReference>
<dbReference type="PRINTS" id="PR00153">
    <property type="entry name" value="CSAPPISMRASE"/>
</dbReference>
<dbReference type="GO" id="GO:0003755">
    <property type="term" value="F:peptidyl-prolyl cis-trans isomerase activity"/>
    <property type="evidence" value="ECO:0007669"/>
    <property type="project" value="UniProtKB-UniRule"/>
</dbReference>
<dbReference type="Pfam" id="PF00160">
    <property type="entry name" value="Pro_isomerase"/>
    <property type="match status" value="1"/>
</dbReference>
<evidence type="ECO:0000313" key="6">
    <source>
        <dbReference type="EMBL" id="TWJ32703.1"/>
    </source>
</evidence>
<dbReference type="SUPFAM" id="SSF50891">
    <property type="entry name" value="Cyclophilin-like"/>
    <property type="match status" value="1"/>
</dbReference>
<keyword evidence="4" id="KW-0732">Signal</keyword>
<accession>A0A562WQS7</accession>
<dbReference type="RefSeq" id="WP_145018146.1">
    <property type="nucleotide sequence ID" value="NZ_VLLN01000003.1"/>
</dbReference>
<reference evidence="6 7" key="1">
    <citation type="submission" date="2019-07" db="EMBL/GenBank/DDBJ databases">
        <title>Genomic Encyclopedia of Archaeal and Bacterial Type Strains, Phase II (KMG-II): from individual species to whole genera.</title>
        <authorList>
            <person name="Goeker M."/>
        </authorList>
    </citation>
    <scope>NUCLEOTIDE SEQUENCE [LARGE SCALE GENOMIC DNA]</scope>
    <source>
        <strain evidence="6 7">ATCC BAA-1139</strain>
    </source>
</reference>
<feature type="chain" id="PRO_5022266254" description="Peptidyl-prolyl cis-trans isomerase" evidence="4">
    <location>
        <begin position="22"/>
        <end position="198"/>
    </location>
</feature>
<dbReference type="InterPro" id="IPR029000">
    <property type="entry name" value="Cyclophilin-like_dom_sf"/>
</dbReference>
<feature type="signal peptide" evidence="4">
    <location>
        <begin position="1"/>
        <end position="21"/>
    </location>
</feature>
<dbReference type="Proteomes" id="UP000319449">
    <property type="component" value="Unassembled WGS sequence"/>
</dbReference>
<comment type="caution">
    <text evidence="6">The sequence shown here is derived from an EMBL/GenBank/DDBJ whole genome shotgun (WGS) entry which is preliminary data.</text>
</comment>
<dbReference type="PROSITE" id="PS50072">
    <property type="entry name" value="CSA_PPIASE_2"/>
    <property type="match status" value="1"/>
</dbReference>
<sequence>MKIIVLLVILITSLARPCAHGASAGESGGDAGPPVVLMETSLGRIRIQLEPERAPVTVKNFLDYVESGFYDNTIFHRVVKNFVIQGGAYSTDLQRKPTGAPIGNEAANGLKNRRGAIAMARGVAVDSASAEFFINVADNPILNHQDDSIQGYGYAVFGRVIEGMTVVDRIQRVETAKRKGLRKVPKVPVVIKSVRVIR</sequence>
<evidence type="ECO:0000256" key="3">
    <source>
        <dbReference type="ARBA" id="ARBA00023235"/>
    </source>
</evidence>